<evidence type="ECO:0000256" key="5">
    <source>
        <dbReference type="ARBA" id="ARBA00023136"/>
    </source>
</evidence>
<comment type="similarity">
    <text evidence="2">Belongs to the ATPase epsilon chain family.</text>
</comment>
<evidence type="ECO:0000256" key="2">
    <source>
        <dbReference type="ARBA" id="ARBA00005712"/>
    </source>
</evidence>
<comment type="subcellular location">
    <subcellularLocation>
        <location evidence="1">Membrane</location>
        <topology evidence="1">Peripheral membrane protein</topology>
    </subcellularLocation>
</comment>
<dbReference type="Gene3D" id="2.60.15.10">
    <property type="entry name" value="F0F1 ATP synthase delta/epsilon subunit, N-terminal"/>
    <property type="match status" value="1"/>
</dbReference>
<dbReference type="PANTHER" id="PTHR13822">
    <property type="entry name" value="ATP SYNTHASE DELTA/EPSILON CHAIN"/>
    <property type="match status" value="1"/>
</dbReference>
<dbReference type="InterPro" id="IPR020546">
    <property type="entry name" value="ATP_synth_F1_dsu/esu_N"/>
</dbReference>
<evidence type="ECO:0000256" key="7">
    <source>
        <dbReference type="ARBA" id="ARBA00023310"/>
    </source>
</evidence>
<keyword evidence="3" id="KW-0813">Transport</keyword>
<sequence length="128" mass="14180">MPDNKIQVSLVTPEESIFKGETDSLVVPALSGALGILPGHMPIVARLSIGIVKIGKGGDARYFGIQRGYIEFLFNKVSILTEKAVETEYGERDQVIQKLKEKYDILQEVTEETKKIARAMADIKSLED</sequence>
<dbReference type="Pfam" id="PF02823">
    <property type="entry name" value="ATP-synt_DE_N"/>
    <property type="match status" value="1"/>
</dbReference>
<evidence type="ECO:0000256" key="3">
    <source>
        <dbReference type="ARBA" id="ARBA00022448"/>
    </source>
</evidence>
<dbReference type="AlphaFoldDB" id="X1U2A3"/>
<dbReference type="NCBIfam" id="TIGR01216">
    <property type="entry name" value="ATP_synt_epsi"/>
    <property type="match status" value="1"/>
</dbReference>
<dbReference type="InterPro" id="IPR036771">
    <property type="entry name" value="ATPsynth_dsu/esu_N"/>
</dbReference>
<dbReference type="SUPFAM" id="SSF51344">
    <property type="entry name" value="Epsilon subunit of F1F0-ATP synthase N-terminal domain"/>
    <property type="match status" value="1"/>
</dbReference>
<feature type="domain" description="ATP synthase F1 complex delta/epsilon subunit N-terminal" evidence="8">
    <location>
        <begin position="6"/>
        <end position="84"/>
    </location>
</feature>
<comment type="caution">
    <text evidence="9">The sequence shown here is derived from an EMBL/GenBank/DDBJ whole genome shotgun (WGS) entry which is preliminary data.</text>
</comment>
<dbReference type="GO" id="GO:0046933">
    <property type="term" value="F:proton-transporting ATP synthase activity, rotational mechanism"/>
    <property type="evidence" value="ECO:0007669"/>
    <property type="project" value="InterPro"/>
</dbReference>
<name>X1U2A3_9ZZZZ</name>
<dbReference type="PANTHER" id="PTHR13822:SF10">
    <property type="entry name" value="ATP SYNTHASE EPSILON CHAIN, CHLOROPLASTIC"/>
    <property type="match status" value="1"/>
</dbReference>
<dbReference type="InterPro" id="IPR001469">
    <property type="entry name" value="ATP_synth_F1_dsu/esu"/>
</dbReference>
<dbReference type="GO" id="GO:0045259">
    <property type="term" value="C:proton-transporting ATP synthase complex"/>
    <property type="evidence" value="ECO:0007669"/>
    <property type="project" value="UniProtKB-KW"/>
</dbReference>
<accession>X1U2A3</accession>
<dbReference type="HAMAP" id="MF_00530">
    <property type="entry name" value="ATP_synth_epsil_bac"/>
    <property type="match status" value="1"/>
</dbReference>
<keyword evidence="5" id="KW-0472">Membrane</keyword>
<keyword evidence="4" id="KW-0406">Ion transport</keyword>
<evidence type="ECO:0000256" key="4">
    <source>
        <dbReference type="ARBA" id="ARBA00023065"/>
    </source>
</evidence>
<keyword evidence="7" id="KW-0066">ATP synthesis</keyword>
<proteinExistence type="inferred from homology"/>
<evidence type="ECO:0000256" key="1">
    <source>
        <dbReference type="ARBA" id="ARBA00004170"/>
    </source>
</evidence>
<evidence type="ECO:0000313" key="9">
    <source>
        <dbReference type="EMBL" id="GAI86434.1"/>
    </source>
</evidence>
<protein>
    <recommendedName>
        <fullName evidence="8">ATP synthase F1 complex delta/epsilon subunit N-terminal domain-containing protein</fullName>
    </recommendedName>
</protein>
<evidence type="ECO:0000259" key="8">
    <source>
        <dbReference type="Pfam" id="PF02823"/>
    </source>
</evidence>
<dbReference type="EMBL" id="BARW01006119">
    <property type="protein sequence ID" value="GAI86434.1"/>
    <property type="molecule type" value="Genomic_DNA"/>
</dbReference>
<gene>
    <name evidence="9" type="ORF">S12H4_12830</name>
</gene>
<dbReference type="CDD" id="cd12152">
    <property type="entry name" value="F1-ATPase_delta"/>
    <property type="match status" value="1"/>
</dbReference>
<keyword evidence="6" id="KW-0139">CF(1)</keyword>
<organism evidence="9">
    <name type="scientific">marine sediment metagenome</name>
    <dbReference type="NCBI Taxonomy" id="412755"/>
    <lineage>
        <taxon>unclassified sequences</taxon>
        <taxon>metagenomes</taxon>
        <taxon>ecological metagenomes</taxon>
    </lineage>
</organism>
<reference evidence="9" key="1">
    <citation type="journal article" date="2014" name="Front. Microbiol.">
        <title>High frequency of phylogenetically diverse reductive dehalogenase-homologous genes in deep subseafloor sedimentary metagenomes.</title>
        <authorList>
            <person name="Kawai M."/>
            <person name="Futagami T."/>
            <person name="Toyoda A."/>
            <person name="Takaki Y."/>
            <person name="Nishi S."/>
            <person name="Hori S."/>
            <person name="Arai W."/>
            <person name="Tsubouchi T."/>
            <person name="Morono Y."/>
            <person name="Uchiyama I."/>
            <person name="Ito T."/>
            <person name="Fujiyama A."/>
            <person name="Inagaki F."/>
            <person name="Takami H."/>
        </authorList>
    </citation>
    <scope>NUCLEOTIDE SEQUENCE</scope>
    <source>
        <strain evidence="9">Expedition CK06-06</strain>
    </source>
</reference>
<evidence type="ECO:0000256" key="6">
    <source>
        <dbReference type="ARBA" id="ARBA00023196"/>
    </source>
</evidence>